<dbReference type="Pfam" id="PF13561">
    <property type="entry name" value="adh_short_C2"/>
    <property type="match status" value="1"/>
</dbReference>
<keyword evidence="2" id="KW-0560">Oxidoreductase</keyword>
<dbReference type="PRINTS" id="PR00080">
    <property type="entry name" value="SDRFAMILY"/>
</dbReference>
<dbReference type="Proteomes" id="UP000282674">
    <property type="component" value="Unassembled WGS sequence"/>
</dbReference>
<gene>
    <name evidence="3" type="ORF">EBO15_27295</name>
</gene>
<dbReference type="PANTHER" id="PTHR42760">
    <property type="entry name" value="SHORT-CHAIN DEHYDROGENASES/REDUCTASES FAMILY MEMBER"/>
    <property type="match status" value="1"/>
</dbReference>
<dbReference type="OrthoDB" id="8959163at2"/>
<keyword evidence="4" id="KW-1185">Reference proteome</keyword>
<dbReference type="SUPFAM" id="SSF51735">
    <property type="entry name" value="NAD(P)-binding Rossmann-fold domains"/>
    <property type="match status" value="1"/>
</dbReference>
<dbReference type="AlphaFoldDB" id="A0A3M2LS37"/>
<sequence length="261" mass="26676">MDLALSGKTAVVTGASRGIGLATVRALLAEGVTVAGAARTVTPELKESGAIAISVDLSTDEGARELADRAAAELGGVDLLVNNLGGGDTVEVHGFLDVSEDEWRANLDLTLLSAVRVTRAILPGLAERRGNIVNVSSMGARLPAAGPVAYNVAKAGLTAFGKALAEEYGPRGVRVNTVSPGPVRTAIWEAPDNFGARLAESFGVPHEEFLAQVPGVMGMVTGRLAEPEEVATLITFLLSDAAASSITGSDHRIDGGAIKTA</sequence>
<dbReference type="FunFam" id="3.40.50.720:FF:000084">
    <property type="entry name" value="Short-chain dehydrogenase reductase"/>
    <property type="match status" value="1"/>
</dbReference>
<evidence type="ECO:0000313" key="4">
    <source>
        <dbReference type="Proteomes" id="UP000282674"/>
    </source>
</evidence>
<dbReference type="NCBIfam" id="NF005095">
    <property type="entry name" value="PRK06523.1"/>
    <property type="match status" value="1"/>
</dbReference>
<accession>A0A3M2LS37</accession>
<dbReference type="GO" id="GO:0016616">
    <property type="term" value="F:oxidoreductase activity, acting on the CH-OH group of donors, NAD or NADP as acceptor"/>
    <property type="evidence" value="ECO:0007669"/>
    <property type="project" value="TreeGrafter"/>
</dbReference>
<proteinExistence type="inferred from homology"/>
<dbReference type="InterPro" id="IPR002347">
    <property type="entry name" value="SDR_fam"/>
</dbReference>
<dbReference type="Gene3D" id="3.40.50.720">
    <property type="entry name" value="NAD(P)-binding Rossmann-like Domain"/>
    <property type="match status" value="1"/>
</dbReference>
<organism evidence="3 4">
    <name type="scientific">Actinomadura harenae</name>
    <dbReference type="NCBI Taxonomy" id="2483351"/>
    <lineage>
        <taxon>Bacteria</taxon>
        <taxon>Bacillati</taxon>
        <taxon>Actinomycetota</taxon>
        <taxon>Actinomycetes</taxon>
        <taxon>Streptosporangiales</taxon>
        <taxon>Thermomonosporaceae</taxon>
        <taxon>Actinomadura</taxon>
    </lineage>
</organism>
<dbReference type="PANTHER" id="PTHR42760:SF133">
    <property type="entry name" value="3-OXOACYL-[ACYL-CARRIER-PROTEIN] REDUCTASE"/>
    <property type="match status" value="1"/>
</dbReference>
<dbReference type="InterPro" id="IPR036291">
    <property type="entry name" value="NAD(P)-bd_dom_sf"/>
</dbReference>
<evidence type="ECO:0000313" key="3">
    <source>
        <dbReference type="EMBL" id="RMI40207.1"/>
    </source>
</evidence>
<dbReference type="PRINTS" id="PR00081">
    <property type="entry name" value="GDHRDH"/>
</dbReference>
<evidence type="ECO:0000256" key="1">
    <source>
        <dbReference type="ARBA" id="ARBA00006484"/>
    </source>
</evidence>
<name>A0A3M2LS37_9ACTN</name>
<comment type="caution">
    <text evidence="3">The sequence shown here is derived from an EMBL/GenBank/DDBJ whole genome shotgun (WGS) entry which is preliminary data.</text>
</comment>
<evidence type="ECO:0000256" key="2">
    <source>
        <dbReference type="ARBA" id="ARBA00023002"/>
    </source>
</evidence>
<protein>
    <submittedName>
        <fullName evidence="3">SDR family oxidoreductase</fullName>
    </submittedName>
</protein>
<dbReference type="EMBL" id="RFFG01000057">
    <property type="protein sequence ID" value="RMI40207.1"/>
    <property type="molecule type" value="Genomic_DNA"/>
</dbReference>
<comment type="similarity">
    <text evidence="1">Belongs to the short-chain dehydrogenases/reductases (SDR) family.</text>
</comment>
<reference evidence="3 4" key="1">
    <citation type="submission" date="2018-10" db="EMBL/GenBank/DDBJ databases">
        <title>Isolation from soil.</title>
        <authorList>
            <person name="Hu J."/>
        </authorList>
    </citation>
    <scope>NUCLEOTIDE SEQUENCE [LARGE SCALE GENOMIC DNA]</scope>
    <source>
        <strain evidence="3 4">NEAU-Ht49</strain>
    </source>
</reference>
<dbReference type="RefSeq" id="WP_122197313.1">
    <property type="nucleotide sequence ID" value="NZ_JBHSKC010000001.1"/>
</dbReference>